<feature type="transmembrane region" description="Helical" evidence="2">
    <location>
        <begin position="265"/>
        <end position="283"/>
    </location>
</feature>
<gene>
    <name evidence="4" type="ORF">B9D04_04125</name>
</gene>
<accession>A0A1X4JM25</accession>
<feature type="transmembrane region" description="Helical" evidence="2">
    <location>
        <begin position="317"/>
        <end position="338"/>
    </location>
</feature>
<evidence type="ECO:0000259" key="3">
    <source>
        <dbReference type="Pfam" id="PF26635"/>
    </source>
</evidence>
<feature type="region of interest" description="Disordered" evidence="1">
    <location>
        <begin position="450"/>
        <end position="796"/>
    </location>
</feature>
<sequence>MLMGFMTLPTGAPTNAFYESWADYLQPYPTIFLKTAAIFGHWIAVLFYNLGSAVLDAWHGAWSLADFSKLFTSKHADNMTGFQLTQYIGLFFMLGLIIMSIMMAIQIMQFTMTSGRRGKEWPAGIVTALIVIWMVPMLISGGTSVAKAMNNRILGSETQQNVLTKIWRSNTVDLTKLANANFDVHGGNPNQYSPITNNSSNDVVKTTMFTDILDEDNQKSLIPDKNKRKVFESKYGNNAVVQLDKGTFLTKSAAAEVYPRVKTNWFGIIAAELVFAVVGFLAITELIVRFYRLAYYSLTLLVFAFRDMEGKKAMQILHVMEGSIVGIAILPVNLLMFFGFTQWGMNTIGKLNLGWAPYTVLVIALMLAAMKGLMGGFALIDDWTGVPTGSGATMTGLVGAAATANGVARGAVAGGKTIGRTATTAAVSLKDKIAQAGEGAAKMREAVNNAGNTTGLMPNRPMPQGVAALSNSNSTPQAPNKAHGLTPEAPKSAATENVSGEAVPFQESVGHSGENVPAGSEKPRTQGTTTAPMDSSAPQESPYSPIQPVGQETRGEDVQPQQGEFNAPVAPVGSHIETPANEAEMNDNTVPLVPLGKSGSMDQADTNRQPTEPGQNQAQGTLNVQPQGLNLTNATKGPQSQATGDSTSAAPTSSIAPLPVRPEASQEVTGDTNVAKPVHQGLKNQAIDQGQPQSITSVQTGTNAGNSASAANTPVNSNAPARNAAQASKQPTQQVTEKTPVRQQTEQVTEETRAKAKSDASDPVAQAMARAKRTAHVTPAGPAAKPQTGRKATHRE</sequence>
<feature type="compositionally biased region" description="Polar residues" evidence="1">
    <location>
        <begin position="682"/>
        <end position="699"/>
    </location>
</feature>
<comment type="caution">
    <text evidence="4">The sequence shown here is derived from an EMBL/GenBank/DDBJ whole genome shotgun (WGS) entry which is preliminary data.</text>
</comment>
<evidence type="ECO:0000313" key="4">
    <source>
        <dbReference type="EMBL" id="OSP89713.1"/>
    </source>
</evidence>
<proteinExistence type="predicted"/>
<reference evidence="4 5" key="1">
    <citation type="submission" date="2017-04" db="EMBL/GenBank/DDBJ databases">
        <title>The genome sequence of Weissella cibaria isolated from wild Drosophila.</title>
        <authorList>
            <person name="Ricks N.J."/>
            <person name="Carroll C."/>
            <person name="Walters A."/>
            <person name="Newell P.D."/>
            <person name="Chaston J.M."/>
        </authorList>
    </citation>
    <scope>NUCLEOTIDE SEQUENCE [LARGE SCALE GENOMIC DNA]</scope>
    <source>
        <strain evidence="4 5">DmW_103</strain>
    </source>
</reference>
<feature type="compositionally biased region" description="Polar residues" evidence="1">
    <location>
        <begin position="600"/>
        <end position="645"/>
    </location>
</feature>
<feature type="transmembrane region" description="Helical" evidence="2">
    <location>
        <begin position="31"/>
        <end position="50"/>
    </location>
</feature>
<keyword evidence="2" id="KW-0812">Transmembrane</keyword>
<evidence type="ECO:0000313" key="5">
    <source>
        <dbReference type="Proteomes" id="UP000193588"/>
    </source>
</evidence>
<organism evidence="4 5">
    <name type="scientific">Weissella cibaria</name>
    <dbReference type="NCBI Taxonomy" id="137591"/>
    <lineage>
        <taxon>Bacteria</taxon>
        <taxon>Bacillati</taxon>
        <taxon>Bacillota</taxon>
        <taxon>Bacilli</taxon>
        <taxon>Lactobacillales</taxon>
        <taxon>Lactobacillaceae</taxon>
        <taxon>Weissella</taxon>
    </lineage>
</organism>
<keyword evidence="2" id="KW-1133">Transmembrane helix</keyword>
<feature type="transmembrane region" description="Helical" evidence="2">
    <location>
        <begin position="121"/>
        <end position="139"/>
    </location>
</feature>
<dbReference type="InterPro" id="IPR058066">
    <property type="entry name" value="pXO2-14_N"/>
</dbReference>
<evidence type="ECO:0000256" key="1">
    <source>
        <dbReference type="SAM" id="MobiDB-lite"/>
    </source>
</evidence>
<dbReference type="NCBIfam" id="NF045890">
    <property type="entry name" value="conj_pls20_p028"/>
    <property type="match status" value="1"/>
</dbReference>
<feature type="compositionally biased region" description="Basic and acidic residues" evidence="1">
    <location>
        <begin position="750"/>
        <end position="760"/>
    </location>
</feature>
<name>A0A1X4JM25_9LACO</name>
<feature type="transmembrane region" description="Helical" evidence="2">
    <location>
        <begin position="358"/>
        <end position="380"/>
    </location>
</feature>
<dbReference type="AlphaFoldDB" id="A0A1X4JM25"/>
<feature type="compositionally biased region" description="Polar residues" evidence="1">
    <location>
        <begin position="714"/>
        <end position="747"/>
    </location>
</feature>
<feature type="domain" description="DUF8208" evidence="3">
    <location>
        <begin position="92"/>
        <end position="372"/>
    </location>
</feature>
<feature type="compositionally biased region" description="Low complexity" evidence="1">
    <location>
        <begin position="700"/>
        <end position="713"/>
    </location>
</feature>
<dbReference type="Proteomes" id="UP000193588">
    <property type="component" value="Unassembled WGS sequence"/>
</dbReference>
<dbReference type="RefSeq" id="WP_085638142.1">
    <property type="nucleotide sequence ID" value="NZ_NDXJ01000005.1"/>
</dbReference>
<feature type="transmembrane region" description="Helical" evidence="2">
    <location>
        <begin position="87"/>
        <end position="109"/>
    </location>
</feature>
<protein>
    <recommendedName>
        <fullName evidence="3">DUF8208 domain-containing protein</fullName>
    </recommendedName>
</protein>
<feature type="compositionally biased region" description="Polar residues" evidence="1">
    <location>
        <begin position="469"/>
        <end position="478"/>
    </location>
</feature>
<keyword evidence="2" id="KW-0472">Membrane</keyword>
<dbReference type="Pfam" id="PF26635">
    <property type="entry name" value="DUF8208"/>
    <property type="match status" value="1"/>
</dbReference>
<feature type="compositionally biased region" description="Low complexity" evidence="1">
    <location>
        <begin position="646"/>
        <end position="657"/>
    </location>
</feature>
<feature type="compositionally biased region" description="Polar residues" evidence="1">
    <location>
        <begin position="525"/>
        <end position="544"/>
    </location>
</feature>
<evidence type="ECO:0000256" key="2">
    <source>
        <dbReference type="SAM" id="Phobius"/>
    </source>
</evidence>
<dbReference type="InterPro" id="IPR058521">
    <property type="entry name" value="DUF8208"/>
</dbReference>
<dbReference type="EMBL" id="NDXJ01000005">
    <property type="protein sequence ID" value="OSP89713.1"/>
    <property type="molecule type" value="Genomic_DNA"/>
</dbReference>